<reference evidence="3" key="1">
    <citation type="submission" date="2022-11" db="UniProtKB">
        <authorList>
            <consortium name="EnsemblMetazoa"/>
        </authorList>
    </citation>
    <scope>IDENTIFICATION</scope>
</reference>
<sequence length="239" mass="26921">MSSAAVIDTLKEQFSRHGIPEELRTDNGPQYSLSEFSKFCKDYEIQHITSSPYNPQSNGEAERAVQTVKPPWKKCPDRHLAVLDYRTTPLASCNISPAQLLMGRRPRNKLPTSKSLLRPKLYSTQEVKQRFDNDKTKQQFYYDKKAGQNPPALISGDPVRMAPLPGTNRWLPATVANHHSTPRSYVVEHNGRKYRRNRRDLRLATHGANKPLHCTPADSDHVTLPVTTPVATSANGQTP</sequence>
<dbReference type="OrthoDB" id="775972at2759"/>
<dbReference type="RefSeq" id="XP_038075580.1">
    <property type="nucleotide sequence ID" value="XM_038219652.1"/>
</dbReference>
<dbReference type="InterPro" id="IPR012337">
    <property type="entry name" value="RNaseH-like_sf"/>
</dbReference>
<evidence type="ECO:0000313" key="3">
    <source>
        <dbReference type="EnsemblMetazoa" id="XP_038075580.1"/>
    </source>
</evidence>
<dbReference type="Gene3D" id="3.30.420.10">
    <property type="entry name" value="Ribonuclease H-like superfamily/Ribonuclease H"/>
    <property type="match status" value="1"/>
</dbReference>
<feature type="compositionally biased region" description="Polar residues" evidence="1">
    <location>
        <begin position="225"/>
        <end position="239"/>
    </location>
</feature>
<dbReference type="InterPro" id="IPR001584">
    <property type="entry name" value="Integrase_cat-core"/>
</dbReference>
<evidence type="ECO:0000259" key="2">
    <source>
        <dbReference type="PROSITE" id="PS50994"/>
    </source>
</evidence>
<dbReference type="OMA" id="ESWEFTH"/>
<evidence type="ECO:0000256" key="1">
    <source>
        <dbReference type="SAM" id="MobiDB-lite"/>
    </source>
</evidence>
<dbReference type="PANTHER" id="PTHR37984:SF5">
    <property type="entry name" value="PROTEIN NYNRIN-LIKE"/>
    <property type="match status" value="1"/>
</dbReference>
<organism evidence="3 4">
    <name type="scientific">Patiria miniata</name>
    <name type="common">Bat star</name>
    <name type="synonym">Asterina miniata</name>
    <dbReference type="NCBI Taxonomy" id="46514"/>
    <lineage>
        <taxon>Eukaryota</taxon>
        <taxon>Metazoa</taxon>
        <taxon>Echinodermata</taxon>
        <taxon>Eleutherozoa</taxon>
        <taxon>Asterozoa</taxon>
        <taxon>Asteroidea</taxon>
        <taxon>Valvatacea</taxon>
        <taxon>Valvatida</taxon>
        <taxon>Asterinidae</taxon>
        <taxon>Patiria</taxon>
    </lineage>
</organism>
<dbReference type="FunFam" id="3.30.420.10:FF:000063">
    <property type="entry name" value="Retrovirus-related Pol polyprotein from transposon 297-like Protein"/>
    <property type="match status" value="1"/>
</dbReference>
<dbReference type="GO" id="GO:0003676">
    <property type="term" value="F:nucleic acid binding"/>
    <property type="evidence" value="ECO:0007669"/>
    <property type="project" value="InterPro"/>
</dbReference>
<dbReference type="Proteomes" id="UP000887568">
    <property type="component" value="Unplaced"/>
</dbReference>
<dbReference type="SUPFAM" id="SSF53098">
    <property type="entry name" value="Ribonuclease H-like"/>
    <property type="match status" value="1"/>
</dbReference>
<proteinExistence type="predicted"/>
<protein>
    <recommendedName>
        <fullName evidence="2">Integrase catalytic domain-containing protein</fullName>
    </recommendedName>
</protein>
<dbReference type="EnsemblMetazoa" id="XM_038219652.1">
    <property type="protein sequence ID" value="XP_038075580.1"/>
    <property type="gene ID" value="LOC119743249"/>
</dbReference>
<dbReference type="GeneID" id="119743249"/>
<feature type="domain" description="Integrase catalytic" evidence="2">
    <location>
        <begin position="1"/>
        <end position="114"/>
    </location>
</feature>
<dbReference type="Pfam" id="PF00665">
    <property type="entry name" value="rve"/>
    <property type="match status" value="1"/>
</dbReference>
<evidence type="ECO:0000313" key="4">
    <source>
        <dbReference type="Proteomes" id="UP000887568"/>
    </source>
</evidence>
<feature type="region of interest" description="Disordered" evidence="1">
    <location>
        <begin position="208"/>
        <end position="239"/>
    </location>
</feature>
<dbReference type="InterPro" id="IPR050951">
    <property type="entry name" value="Retrovirus_Pol_polyprotein"/>
</dbReference>
<dbReference type="GO" id="GO:0015074">
    <property type="term" value="P:DNA integration"/>
    <property type="evidence" value="ECO:0007669"/>
    <property type="project" value="InterPro"/>
</dbReference>
<name>A0A914BI56_PATMI</name>
<dbReference type="PROSITE" id="PS50994">
    <property type="entry name" value="INTEGRASE"/>
    <property type="match status" value="1"/>
</dbReference>
<dbReference type="PANTHER" id="PTHR37984">
    <property type="entry name" value="PROTEIN CBG26694"/>
    <property type="match status" value="1"/>
</dbReference>
<dbReference type="AlphaFoldDB" id="A0A914BI56"/>
<accession>A0A914BI56</accession>
<keyword evidence="4" id="KW-1185">Reference proteome</keyword>
<dbReference type="InterPro" id="IPR036397">
    <property type="entry name" value="RNaseH_sf"/>
</dbReference>